<keyword evidence="5" id="KW-1185">Reference proteome</keyword>
<dbReference type="GO" id="GO:0005634">
    <property type="term" value="C:nucleus"/>
    <property type="evidence" value="ECO:0007669"/>
    <property type="project" value="TreeGrafter"/>
</dbReference>
<dbReference type="GO" id="GO:0006913">
    <property type="term" value="P:nucleocytoplasmic transport"/>
    <property type="evidence" value="ECO:0007669"/>
    <property type="project" value="TreeGrafter"/>
</dbReference>
<dbReference type="OrthoDB" id="120976at2759"/>
<gene>
    <name evidence="4" type="primary">NLRP12</name>
    <name evidence="4" type="ORF">SNAT2548_LOCUS15938</name>
</gene>
<dbReference type="PANTHER" id="PTHR24113">
    <property type="entry name" value="RAN GTPASE-ACTIVATING PROTEIN 1"/>
    <property type="match status" value="1"/>
</dbReference>
<protein>
    <submittedName>
        <fullName evidence="4">NLRP12 protein</fullName>
    </submittedName>
</protein>
<organism evidence="4 5">
    <name type="scientific">Symbiodinium natans</name>
    <dbReference type="NCBI Taxonomy" id="878477"/>
    <lineage>
        <taxon>Eukaryota</taxon>
        <taxon>Sar</taxon>
        <taxon>Alveolata</taxon>
        <taxon>Dinophyceae</taxon>
        <taxon>Suessiales</taxon>
        <taxon>Symbiodiniaceae</taxon>
        <taxon>Symbiodinium</taxon>
    </lineage>
</organism>
<keyword evidence="1" id="KW-0343">GTPase activation</keyword>
<dbReference type="EMBL" id="CAJNDS010002068">
    <property type="protein sequence ID" value="CAE7302993.1"/>
    <property type="molecule type" value="Genomic_DNA"/>
</dbReference>
<keyword evidence="3" id="KW-0677">Repeat</keyword>
<evidence type="ECO:0000256" key="1">
    <source>
        <dbReference type="ARBA" id="ARBA00022468"/>
    </source>
</evidence>
<dbReference type="GO" id="GO:0031267">
    <property type="term" value="F:small GTPase binding"/>
    <property type="evidence" value="ECO:0007669"/>
    <property type="project" value="TreeGrafter"/>
</dbReference>
<evidence type="ECO:0000313" key="4">
    <source>
        <dbReference type="EMBL" id="CAE7302993.1"/>
    </source>
</evidence>
<dbReference type="AlphaFoldDB" id="A0A812NA00"/>
<sequence>MGAACVAPRQAHGEEDLSADLTRQVPLRPYKRNSLEELRRYLEEADIMLVRPEYLVQLHREGRVWPRRQEAEREPGALYRPPKKEYFRFIAISHAWESREHPDPCGFQLEQIVRRIKWQEDFPNFLDWERWWGVYPVFFFIDFLSLYQYKRDQPGQEEAFRHAMTAMHLCYANSDSEFCLGVWRIERLTPASFLRRQIKQGRTLSVYREGTGRVEEVGIADLVHNATPYLQRGWCCAEVEWSKPKSIDIGQRDGLFQRWVRAWLDPPSRALPPFLYRICMICWSLFPPASTVPLTPSAFREQATGLQFTHRSDTEPVLRLQKLVFEEKMASTEEVRFLRLPLAQIPRLLEVVPLYECLREFRLCYQYVSPTHSETLLRFLLVKPDLQKLEFLCVPLASSAILALRDSLQGLAVPPLRTVAFRACNLGDTSVEFLAEGVAASATLQDLDLTANSVRNGGAVALAHALRASTCRLEKLTLNRNRIGSAGVLALHKATVGPRPINIEIDLGDNPVGWQASYLSETHIRVNDGTDLDRLHFRLLFPLSALEHWRQRLCFAVEQLHFSDGKWIASAALVIPLMLVLFQGLCLL</sequence>
<evidence type="ECO:0000256" key="2">
    <source>
        <dbReference type="ARBA" id="ARBA00022614"/>
    </source>
</evidence>
<dbReference type="InterPro" id="IPR027038">
    <property type="entry name" value="RanGap"/>
</dbReference>
<dbReference type="PANTHER" id="PTHR24113:SF12">
    <property type="entry name" value="RAN GTPASE-ACTIVATING PROTEIN 1"/>
    <property type="match status" value="1"/>
</dbReference>
<keyword evidence="2" id="KW-0433">Leucine-rich repeat</keyword>
<dbReference type="SUPFAM" id="SSF52047">
    <property type="entry name" value="RNI-like"/>
    <property type="match status" value="1"/>
</dbReference>
<dbReference type="Pfam" id="PF13516">
    <property type="entry name" value="LRR_6"/>
    <property type="match status" value="1"/>
</dbReference>
<dbReference type="GO" id="GO:0005096">
    <property type="term" value="F:GTPase activator activity"/>
    <property type="evidence" value="ECO:0007669"/>
    <property type="project" value="UniProtKB-KW"/>
</dbReference>
<name>A0A812NA00_9DINO</name>
<proteinExistence type="predicted"/>
<evidence type="ECO:0000256" key="3">
    <source>
        <dbReference type="ARBA" id="ARBA00022737"/>
    </source>
</evidence>
<dbReference type="InterPro" id="IPR032675">
    <property type="entry name" value="LRR_dom_sf"/>
</dbReference>
<reference evidence="4" key="1">
    <citation type="submission" date="2021-02" db="EMBL/GenBank/DDBJ databases">
        <authorList>
            <person name="Dougan E. K."/>
            <person name="Rhodes N."/>
            <person name="Thang M."/>
            <person name="Chan C."/>
        </authorList>
    </citation>
    <scope>NUCLEOTIDE SEQUENCE</scope>
</reference>
<dbReference type="Gene3D" id="3.80.10.10">
    <property type="entry name" value="Ribonuclease Inhibitor"/>
    <property type="match status" value="1"/>
</dbReference>
<comment type="caution">
    <text evidence="4">The sequence shown here is derived from an EMBL/GenBank/DDBJ whole genome shotgun (WGS) entry which is preliminary data.</text>
</comment>
<evidence type="ECO:0000313" key="5">
    <source>
        <dbReference type="Proteomes" id="UP000604046"/>
    </source>
</evidence>
<accession>A0A812NA00</accession>
<dbReference type="GO" id="GO:0048471">
    <property type="term" value="C:perinuclear region of cytoplasm"/>
    <property type="evidence" value="ECO:0007669"/>
    <property type="project" value="TreeGrafter"/>
</dbReference>
<dbReference type="Proteomes" id="UP000604046">
    <property type="component" value="Unassembled WGS sequence"/>
</dbReference>
<dbReference type="InterPro" id="IPR001611">
    <property type="entry name" value="Leu-rich_rpt"/>
</dbReference>
<dbReference type="GO" id="GO:0005829">
    <property type="term" value="C:cytosol"/>
    <property type="evidence" value="ECO:0007669"/>
    <property type="project" value="TreeGrafter"/>
</dbReference>